<name>A0A6L2MXQ0_TANCI</name>
<sequence>MRLNDSYMQLSSNILSRDPLLDAKGAYVLIISKESHRVVVTGSGDGSSQRTQSSMFNSSVNNRGSAQSPTINHIEDDVEHPQGFNGFNNENEMAATSEHDFALSKADNLSDRKAIWSKWIFKIKYKSDGDIERYKARLVAKGYNQKERVNFDDTFSPVMKIVTVSPNDKRVCKLKKSLYGLKQAPKHWNTKLTQALIDNGFSQSKSGYSLFTKSNDHGFLVLLVYVDDIIITRSNVLEIEKFKDFLKSRKDCLDLLSDFGLLACKPSVVSLEQNTSITSEPSESNLVIDNKTEYQKLIGKSLEFGSIRRIQGIGYGVLEFLGVGTTHGYAVSSLMDTAYWDFAKSVKAISLPQDVLSTSDRRLIELENQVQCLMEAHLALTQPTQVNKIITSCKICSGPHETQYCMEDLEQAFFDYASSQTNETGSRQFTMNQGLRNFNKSANTYKGKPNFNWAHAETFTNPQNDSFSNYSSSYQTKREKALIDFDSHQEKRLSSLRTQFGQQPDDMICKINLLWKAVSEKLDDAPILDTAGNPAAQMNFTSTNDPTRE</sequence>
<dbReference type="SUPFAM" id="SSF56672">
    <property type="entry name" value="DNA/RNA polymerases"/>
    <property type="match status" value="1"/>
</dbReference>
<comment type="caution">
    <text evidence="3">The sequence shown here is derived from an EMBL/GenBank/DDBJ whole genome shotgun (WGS) entry which is preliminary data.</text>
</comment>
<dbReference type="EMBL" id="BKCJ010007395">
    <property type="protein sequence ID" value="GEU77044.1"/>
    <property type="molecule type" value="Genomic_DNA"/>
</dbReference>
<feature type="region of interest" description="Disordered" evidence="1">
    <location>
        <begin position="529"/>
        <end position="549"/>
    </location>
</feature>
<evidence type="ECO:0000256" key="1">
    <source>
        <dbReference type="SAM" id="MobiDB-lite"/>
    </source>
</evidence>
<dbReference type="InterPro" id="IPR013103">
    <property type="entry name" value="RVT_2"/>
</dbReference>
<feature type="domain" description="Reverse transcriptase Ty1/copia-type" evidence="2">
    <location>
        <begin position="167"/>
        <end position="255"/>
    </location>
</feature>
<gene>
    <name evidence="3" type="ORF">Tci_049022</name>
</gene>
<dbReference type="Pfam" id="PF07727">
    <property type="entry name" value="RVT_2"/>
    <property type="match status" value="2"/>
</dbReference>
<protein>
    <submittedName>
        <fullName evidence="3">Ribonuclease H-like domain-containing protein</fullName>
    </submittedName>
</protein>
<reference evidence="3" key="1">
    <citation type="journal article" date="2019" name="Sci. Rep.">
        <title>Draft genome of Tanacetum cinerariifolium, the natural source of mosquito coil.</title>
        <authorList>
            <person name="Yamashiro T."/>
            <person name="Shiraishi A."/>
            <person name="Satake H."/>
            <person name="Nakayama K."/>
        </authorList>
    </citation>
    <scope>NUCLEOTIDE SEQUENCE</scope>
</reference>
<organism evidence="3">
    <name type="scientific">Tanacetum cinerariifolium</name>
    <name type="common">Dalmatian daisy</name>
    <name type="synonym">Chrysanthemum cinerariifolium</name>
    <dbReference type="NCBI Taxonomy" id="118510"/>
    <lineage>
        <taxon>Eukaryota</taxon>
        <taxon>Viridiplantae</taxon>
        <taxon>Streptophyta</taxon>
        <taxon>Embryophyta</taxon>
        <taxon>Tracheophyta</taxon>
        <taxon>Spermatophyta</taxon>
        <taxon>Magnoliopsida</taxon>
        <taxon>eudicotyledons</taxon>
        <taxon>Gunneridae</taxon>
        <taxon>Pentapetalae</taxon>
        <taxon>asterids</taxon>
        <taxon>campanulids</taxon>
        <taxon>Asterales</taxon>
        <taxon>Asteraceae</taxon>
        <taxon>Asteroideae</taxon>
        <taxon>Anthemideae</taxon>
        <taxon>Anthemidinae</taxon>
        <taxon>Tanacetum</taxon>
    </lineage>
</organism>
<accession>A0A6L2MXQ0</accession>
<feature type="compositionally biased region" description="Polar residues" evidence="1">
    <location>
        <begin position="536"/>
        <end position="549"/>
    </location>
</feature>
<feature type="compositionally biased region" description="Polar residues" evidence="1">
    <location>
        <begin position="46"/>
        <end position="70"/>
    </location>
</feature>
<feature type="region of interest" description="Disordered" evidence="1">
    <location>
        <begin position="41"/>
        <end position="70"/>
    </location>
</feature>
<proteinExistence type="predicted"/>
<dbReference type="AlphaFoldDB" id="A0A6L2MXQ0"/>
<evidence type="ECO:0000259" key="2">
    <source>
        <dbReference type="Pfam" id="PF07727"/>
    </source>
</evidence>
<feature type="domain" description="Reverse transcriptase Ty1/copia-type" evidence="2">
    <location>
        <begin position="107"/>
        <end position="163"/>
    </location>
</feature>
<dbReference type="InterPro" id="IPR043502">
    <property type="entry name" value="DNA/RNA_pol_sf"/>
</dbReference>
<evidence type="ECO:0000313" key="3">
    <source>
        <dbReference type="EMBL" id="GEU77044.1"/>
    </source>
</evidence>